<dbReference type="EMBL" id="CAJHUB010000749">
    <property type="protein sequence ID" value="CAD7680355.1"/>
    <property type="molecule type" value="Genomic_DNA"/>
</dbReference>
<evidence type="ECO:0000256" key="1">
    <source>
        <dbReference type="SAM" id="MobiDB-lite"/>
    </source>
</evidence>
<dbReference type="Proteomes" id="UP000645828">
    <property type="component" value="Unassembled WGS sequence"/>
</dbReference>
<comment type="caution">
    <text evidence="2">The sequence shown here is derived from an EMBL/GenBank/DDBJ whole genome shotgun (WGS) entry which is preliminary data.</text>
</comment>
<dbReference type="InterPro" id="IPR023578">
    <property type="entry name" value="Ras_GEF_dom_sf"/>
</dbReference>
<accession>A0A811YVW3</accession>
<feature type="region of interest" description="Disordered" evidence="1">
    <location>
        <begin position="79"/>
        <end position="112"/>
    </location>
</feature>
<organism evidence="2 3">
    <name type="scientific">Nyctereutes procyonoides</name>
    <name type="common">Raccoon dog</name>
    <name type="synonym">Canis procyonoides</name>
    <dbReference type="NCBI Taxonomy" id="34880"/>
    <lineage>
        <taxon>Eukaryota</taxon>
        <taxon>Metazoa</taxon>
        <taxon>Chordata</taxon>
        <taxon>Craniata</taxon>
        <taxon>Vertebrata</taxon>
        <taxon>Euteleostomi</taxon>
        <taxon>Mammalia</taxon>
        <taxon>Eutheria</taxon>
        <taxon>Laurasiatheria</taxon>
        <taxon>Carnivora</taxon>
        <taxon>Caniformia</taxon>
        <taxon>Canidae</taxon>
        <taxon>Nyctereutes</taxon>
    </lineage>
</organism>
<dbReference type="AlphaFoldDB" id="A0A811YVW3"/>
<keyword evidence="3" id="KW-1185">Reference proteome</keyword>
<gene>
    <name evidence="2" type="ORF">NYPRO_LOCUS13154</name>
</gene>
<protein>
    <submittedName>
        <fullName evidence="2">(raccoon dog) hypothetical protein</fullName>
    </submittedName>
</protein>
<evidence type="ECO:0000313" key="2">
    <source>
        <dbReference type="EMBL" id="CAD7680355.1"/>
    </source>
</evidence>
<dbReference type="SUPFAM" id="SSF48366">
    <property type="entry name" value="Ras GEF"/>
    <property type="match status" value="1"/>
</dbReference>
<proteinExistence type="predicted"/>
<feature type="region of interest" description="Disordered" evidence="1">
    <location>
        <begin position="160"/>
        <end position="183"/>
    </location>
</feature>
<name>A0A811YVW3_NYCPR</name>
<evidence type="ECO:0000313" key="3">
    <source>
        <dbReference type="Proteomes" id="UP000645828"/>
    </source>
</evidence>
<dbReference type="PANTHER" id="PTHR46793">
    <property type="entry name" value="1700018F24RIK PROTEIN-RELATED-RELATED"/>
    <property type="match status" value="1"/>
</dbReference>
<sequence>MGCNFPTCVEMEGVLEQWKMAISSILDAWLEHYSEDFHQPPEFPWLTKLLAYTRLNIPGSDMEQHAQRLLTQFRHLKPAEPEPGVEQPASATEQHPEPPQESTPATTMGPAETSGTEVFELDTAAGAECVAQVEMPAAESKQIHVVVTLLIHCPDLEESPAPLATPDEEQDLEPAIKVPHMLE</sequence>
<dbReference type="PANTHER" id="PTHR46793:SF3">
    <property type="entry name" value="RIKEN CDNA 4930596D02 GENE"/>
    <property type="match status" value="1"/>
</dbReference>
<dbReference type="Gene3D" id="1.20.870.10">
    <property type="entry name" value="Son of sevenless (SoS) protein Chain: S domain 1"/>
    <property type="match status" value="1"/>
</dbReference>
<reference evidence="2" key="1">
    <citation type="submission" date="2020-12" db="EMBL/GenBank/DDBJ databases">
        <authorList>
            <consortium name="Molecular Ecology Group"/>
        </authorList>
    </citation>
    <scope>NUCLEOTIDE SEQUENCE</scope>
    <source>
        <strain evidence="2">TBG_1078</strain>
    </source>
</reference>